<dbReference type="PROSITE" id="PS00678">
    <property type="entry name" value="WD_REPEATS_1"/>
    <property type="match status" value="3"/>
</dbReference>
<feature type="repeat" description="WD" evidence="4">
    <location>
        <begin position="308"/>
        <end position="349"/>
    </location>
</feature>
<dbReference type="Pfam" id="PF00400">
    <property type="entry name" value="WD40"/>
    <property type="match status" value="7"/>
</dbReference>
<keyword evidence="3" id="KW-0677">Repeat</keyword>
<reference evidence="7" key="2">
    <citation type="submission" date="2022-10" db="EMBL/GenBank/DDBJ databases">
        <authorList>
            <consortium name="ENA_rothamsted_submissions"/>
            <consortium name="culmorum"/>
            <person name="King R."/>
        </authorList>
    </citation>
    <scope>NUCLEOTIDE SEQUENCE</scope>
</reference>
<dbReference type="EMBL" id="OU895879">
    <property type="protein sequence ID" value="CAH1729124.1"/>
    <property type="molecule type" value="Genomic_DNA"/>
</dbReference>
<dbReference type="OrthoDB" id="16092at2759"/>
<dbReference type="PANTHER" id="PTHR19878:SF8">
    <property type="entry name" value="AUTOPHAGY-RELATED 16, ISOFORM F"/>
    <property type="match status" value="1"/>
</dbReference>
<dbReference type="PANTHER" id="PTHR19878">
    <property type="entry name" value="AUTOPHAGY PROTEIN 16-LIKE"/>
    <property type="match status" value="1"/>
</dbReference>
<dbReference type="PRINTS" id="PR00320">
    <property type="entry name" value="GPROTEINBRPT"/>
</dbReference>
<reference evidence="7" key="1">
    <citation type="submission" date="2022-01" db="EMBL/GenBank/DDBJ databases">
        <authorList>
            <person name="King R."/>
        </authorList>
    </citation>
    <scope>NUCLEOTIDE SEQUENCE</scope>
</reference>
<proteinExistence type="inferred from homology"/>
<dbReference type="SMART" id="SM00320">
    <property type="entry name" value="WD40"/>
    <property type="match status" value="7"/>
</dbReference>
<dbReference type="InterPro" id="IPR013923">
    <property type="entry name" value="Autophagy-rel_prot_16_dom"/>
</dbReference>
<dbReference type="CDD" id="cd22887">
    <property type="entry name" value="Atg16_CCD"/>
    <property type="match status" value="1"/>
</dbReference>
<dbReference type="InterPro" id="IPR015943">
    <property type="entry name" value="WD40/YVTN_repeat-like_dom_sf"/>
</dbReference>
<dbReference type="CDD" id="cd00200">
    <property type="entry name" value="WD40"/>
    <property type="match status" value="1"/>
</dbReference>
<dbReference type="Proteomes" id="UP001153620">
    <property type="component" value="Chromosome 3"/>
</dbReference>
<dbReference type="GO" id="GO:0000421">
    <property type="term" value="C:autophagosome membrane"/>
    <property type="evidence" value="ECO:0007669"/>
    <property type="project" value="TreeGrafter"/>
</dbReference>
<evidence type="ECO:0000256" key="3">
    <source>
        <dbReference type="ARBA" id="ARBA00022737"/>
    </source>
</evidence>
<dbReference type="PROSITE" id="PS50294">
    <property type="entry name" value="WD_REPEATS_REGION"/>
    <property type="match status" value="2"/>
</dbReference>
<dbReference type="PROSITE" id="PS50082">
    <property type="entry name" value="WD_REPEATS_2"/>
    <property type="match status" value="5"/>
</dbReference>
<organism evidence="7 8">
    <name type="scientific">Chironomus riparius</name>
    <dbReference type="NCBI Taxonomy" id="315576"/>
    <lineage>
        <taxon>Eukaryota</taxon>
        <taxon>Metazoa</taxon>
        <taxon>Ecdysozoa</taxon>
        <taxon>Arthropoda</taxon>
        <taxon>Hexapoda</taxon>
        <taxon>Insecta</taxon>
        <taxon>Pterygota</taxon>
        <taxon>Neoptera</taxon>
        <taxon>Endopterygota</taxon>
        <taxon>Diptera</taxon>
        <taxon>Nematocera</taxon>
        <taxon>Chironomoidea</taxon>
        <taxon>Chironomidae</taxon>
        <taxon>Chironominae</taxon>
        <taxon>Chironomus</taxon>
    </lineage>
</organism>
<evidence type="ECO:0000256" key="1">
    <source>
        <dbReference type="ARBA" id="ARBA00009271"/>
    </source>
</evidence>
<keyword evidence="2 4" id="KW-0853">WD repeat</keyword>
<dbReference type="GO" id="GO:0034274">
    <property type="term" value="C:Atg12-Atg5-Atg16 complex"/>
    <property type="evidence" value="ECO:0007669"/>
    <property type="project" value="TreeGrafter"/>
</dbReference>
<dbReference type="InterPro" id="IPR020472">
    <property type="entry name" value="WD40_PAC1"/>
</dbReference>
<feature type="repeat" description="WD" evidence="4">
    <location>
        <begin position="488"/>
        <end position="512"/>
    </location>
</feature>
<dbReference type="AlphaFoldDB" id="A0A9P0J5V1"/>
<evidence type="ECO:0000313" key="7">
    <source>
        <dbReference type="EMBL" id="CAH1729124.1"/>
    </source>
</evidence>
<keyword evidence="5" id="KW-0175">Coiled coil</keyword>
<name>A0A9P0J5V1_9DIPT</name>
<evidence type="ECO:0000256" key="5">
    <source>
        <dbReference type="SAM" id="Coils"/>
    </source>
</evidence>
<keyword evidence="8" id="KW-1185">Reference proteome</keyword>
<dbReference type="InterPro" id="IPR045160">
    <property type="entry name" value="ATG16"/>
</dbReference>
<feature type="repeat" description="WD" evidence="4">
    <location>
        <begin position="263"/>
        <end position="304"/>
    </location>
</feature>
<dbReference type="InterPro" id="IPR019775">
    <property type="entry name" value="WD40_repeat_CS"/>
</dbReference>
<feature type="repeat" description="WD" evidence="4">
    <location>
        <begin position="350"/>
        <end position="391"/>
    </location>
</feature>
<dbReference type="Pfam" id="PF08614">
    <property type="entry name" value="ATG16"/>
    <property type="match status" value="1"/>
</dbReference>
<dbReference type="Gene3D" id="2.130.10.10">
    <property type="entry name" value="YVTN repeat-like/Quinoprotein amine dehydrogenase"/>
    <property type="match status" value="2"/>
</dbReference>
<dbReference type="GO" id="GO:0000045">
    <property type="term" value="P:autophagosome assembly"/>
    <property type="evidence" value="ECO:0007669"/>
    <property type="project" value="InterPro"/>
</dbReference>
<dbReference type="GO" id="GO:0043495">
    <property type="term" value="F:protein-membrane adaptor activity"/>
    <property type="evidence" value="ECO:0007669"/>
    <property type="project" value="TreeGrafter"/>
</dbReference>
<feature type="repeat" description="WD" evidence="4">
    <location>
        <begin position="405"/>
        <end position="431"/>
    </location>
</feature>
<accession>A0A9P0J5V1</accession>
<feature type="domain" description="Autophagy-related protein 16" evidence="6">
    <location>
        <begin position="10"/>
        <end position="194"/>
    </location>
</feature>
<evidence type="ECO:0000256" key="2">
    <source>
        <dbReference type="ARBA" id="ARBA00022574"/>
    </source>
</evidence>
<sequence length="553" mass="62081">MTENDYRQKILERLLERNSRESGFHEIIINNHRILERNLELKSENLALTVENEKLRNGLGVGDSAAQARIQVLEKKLLDKQEELTDMHKRKGDNQQMIIDLNVKVTELQKQLELKNNSLIEQSRLIQSLKAEVQMLTTKVGKLEELNSTLKDEHTALHLLHCSLEEKLRKTQTENSHMVERLMKFKAKDAEKMNEENETFLRFGSLFSRKKNDAMKRELAEAARDSSVSSPLPINEDLFSGAYGNASNVYFGDEIPNRVHLQFDAHDGEVNAVKWSPLERIVATGGADRKVKLWDVGKGNTFELRANLIGSNQAVNSLDFDSTGTLILGTSNDFASRVWGIADHRLRHTLTGHSGKVMAAKFVGESQKIVTGSHDRTLKIWDLRSKACVETKFAGSSCNDLVTTDSSTIVSGHFDKKIRFWDTRSSDSSTNDIQLQGKVTSLDLSKDCHYLAACVRDDTIKIIDLRNNHILASLSHDSFKVGCDFARIAFNPDCSHIAAGSADGSLYIWNVNGKLVSILKDHTVSIQAVSFHPFSSILASVDRAKKCTIWTHV</sequence>
<dbReference type="InterPro" id="IPR036322">
    <property type="entry name" value="WD40_repeat_dom_sf"/>
</dbReference>
<evidence type="ECO:0000259" key="6">
    <source>
        <dbReference type="Pfam" id="PF08614"/>
    </source>
</evidence>
<dbReference type="SUPFAM" id="SSF50978">
    <property type="entry name" value="WD40 repeat-like"/>
    <property type="match status" value="1"/>
</dbReference>
<evidence type="ECO:0000256" key="4">
    <source>
        <dbReference type="PROSITE-ProRule" id="PRU00221"/>
    </source>
</evidence>
<protein>
    <recommendedName>
        <fullName evidence="6">Autophagy-related protein 16 domain-containing protein</fullName>
    </recommendedName>
</protein>
<gene>
    <name evidence="7" type="ORF">CHIRRI_LOCUS11259</name>
</gene>
<feature type="coiled-coil region" evidence="5">
    <location>
        <begin position="126"/>
        <end position="153"/>
    </location>
</feature>
<evidence type="ECO:0000313" key="8">
    <source>
        <dbReference type="Proteomes" id="UP001153620"/>
    </source>
</evidence>
<dbReference type="InterPro" id="IPR001680">
    <property type="entry name" value="WD40_rpt"/>
</dbReference>
<dbReference type="GO" id="GO:0034045">
    <property type="term" value="C:phagophore assembly site membrane"/>
    <property type="evidence" value="ECO:0007669"/>
    <property type="project" value="TreeGrafter"/>
</dbReference>
<comment type="similarity">
    <text evidence="1">Belongs to the WD repeat ATG16 family.</text>
</comment>